<evidence type="ECO:0000313" key="5">
    <source>
        <dbReference type="Proteomes" id="UP000054144"/>
    </source>
</evidence>
<gene>
    <name evidence="4" type="ORF">FISHEDRAFT_76018</name>
</gene>
<dbReference type="InterPro" id="IPR026913">
    <property type="entry name" value="METTL24"/>
</dbReference>
<dbReference type="EMBL" id="KN882043">
    <property type="protein sequence ID" value="KIY46177.1"/>
    <property type="molecule type" value="Genomic_DNA"/>
</dbReference>
<protein>
    <recommendedName>
        <fullName evidence="3">Methyltransferase domain-containing protein</fullName>
    </recommendedName>
</protein>
<organism evidence="4 5">
    <name type="scientific">Fistulina hepatica ATCC 64428</name>
    <dbReference type="NCBI Taxonomy" id="1128425"/>
    <lineage>
        <taxon>Eukaryota</taxon>
        <taxon>Fungi</taxon>
        <taxon>Dikarya</taxon>
        <taxon>Basidiomycota</taxon>
        <taxon>Agaricomycotina</taxon>
        <taxon>Agaricomycetes</taxon>
        <taxon>Agaricomycetidae</taxon>
        <taxon>Agaricales</taxon>
        <taxon>Fistulinaceae</taxon>
        <taxon>Fistulina</taxon>
    </lineage>
</organism>
<evidence type="ECO:0000259" key="3">
    <source>
        <dbReference type="Pfam" id="PF13383"/>
    </source>
</evidence>
<dbReference type="InterPro" id="IPR025714">
    <property type="entry name" value="Methyltranfer_dom"/>
</dbReference>
<dbReference type="PANTHER" id="PTHR32026:SF10">
    <property type="entry name" value="METHYLTRANSFERASE-LIKE PROTEIN 24-RELATED"/>
    <property type="match status" value="1"/>
</dbReference>
<dbReference type="PANTHER" id="PTHR32026">
    <property type="entry name" value="METHYLTRANSFERASE-LIKE PROTEIN 24"/>
    <property type="match status" value="1"/>
</dbReference>
<feature type="domain" description="Methyltransferase" evidence="3">
    <location>
        <begin position="95"/>
        <end position="240"/>
    </location>
</feature>
<evidence type="ECO:0000313" key="4">
    <source>
        <dbReference type="EMBL" id="KIY46177.1"/>
    </source>
</evidence>
<keyword evidence="2" id="KW-0812">Transmembrane</keyword>
<feature type="region of interest" description="Disordered" evidence="1">
    <location>
        <begin position="339"/>
        <end position="360"/>
    </location>
</feature>
<keyword evidence="2" id="KW-0472">Membrane</keyword>
<sequence>MPGAYRFHPRYAVVVFVVIVVTMYFLGPYQREDFYPQHFPRPSLGEGWIVDNNLPVRLARSDRIYKKMLNERKRLIQKFGPNPKDIAMFPPDKDPWPAYTVWDYFPPAYNCPHEVERIGALGDGGKWVCGLSRIQTKKDCVIYSVGINYESSFEADILENTEHCEVWGYDWKVRGFGPQIPKHLLKRTHFHQFGLAGSDKQKEGDESPMYTLDTLMRRNGHTHIDILRVDIESLEFDVMNSLIKSYLATGAHSPDSNDSSDTHQPLPFGQLLMEIHVWGKKFPEFLAWWELLEEAGLRPFWTEPNLVYQNYNKQSNSDLAEYSFLNIKGENAFIKDRAPSQALHPQDSNERIQIHAPDRD</sequence>
<feature type="transmembrane region" description="Helical" evidence="2">
    <location>
        <begin position="12"/>
        <end position="29"/>
    </location>
</feature>
<accession>A0A0D7A569</accession>
<dbReference type="Proteomes" id="UP000054144">
    <property type="component" value="Unassembled WGS sequence"/>
</dbReference>
<feature type="compositionally biased region" description="Basic and acidic residues" evidence="1">
    <location>
        <begin position="347"/>
        <end position="360"/>
    </location>
</feature>
<reference evidence="4 5" key="1">
    <citation type="journal article" date="2015" name="Fungal Genet. Biol.">
        <title>Evolution of novel wood decay mechanisms in Agaricales revealed by the genome sequences of Fistulina hepatica and Cylindrobasidium torrendii.</title>
        <authorList>
            <person name="Floudas D."/>
            <person name="Held B.W."/>
            <person name="Riley R."/>
            <person name="Nagy L.G."/>
            <person name="Koehler G."/>
            <person name="Ransdell A.S."/>
            <person name="Younus H."/>
            <person name="Chow J."/>
            <person name="Chiniquy J."/>
            <person name="Lipzen A."/>
            <person name="Tritt A."/>
            <person name="Sun H."/>
            <person name="Haridas S."/>
            <person name="LaButti K."/>
            <person name="Ohm R.A."/>
            <person name="Kues U."/>
            <person name="Blanchette R.A."/>
            <person name="Grigoriev I.V."/>
            <person name="Minto R.E."/>
            <person name="Hibbett D.S."/>
        </authorList>
    </citation>
    <scope>NUCLEOTIDE SEQUENCE [LARGE SCALE GENOMIC DNA]</scope>
    <source>
        <strain evidence="4 5">ATCC 64428</strain>
    </source>
</reference>
<dbReference type="Pfam" id="PF13383">
    <property type="entry name" value="Methyltransf_22"/>
    <property type="match status" value="1"/>
</dbReference>
<evidence type="ECO:0000256" key="1">
    <source>
        <dbReference type="SAM" id="MobiDB-lite"/>
    </source>
</evidence>
<dbReference type="OrthoDB" id="10006218at2759"/>
<name>A0A0D7A569_9AGAR</name>
<keyword evidence="5" id="KW-1185">Reference proteome</keyword>
<evidence type="ECO:0000256" key="2">
    <source>
        <dbReference type="SAM" id="Phobius"/>
    </source>
</evidence>
<dbReference type="AlphaFoldDB" id="A0A0D7A569"/>
<keyword evidence="2" id="KW-1133">Transmembrane helix</keyword>
<proteinExistence type="predicted"/>